<feature type="domain" description="LD-carboxypeptidase C-terminal" evidence="7">
    <location>
        <begin position="179"/>
        <end position="291"/>
    </location>
</feature>
<proteinExistence type="inferred from homology"/>
<evidence type="ECO:0000313" key="9">
    <source>
        <dbReference type="Proteomes" id="UP000640335"/>
    </source>
</evidence>
<evidence type="ECO:0000256" key="3">
    <source>
        <dbReference type="ARBA" id="ARBA00022670"/>
    </source>
</evidence>
<dbReference type="InterPro" id="IPR029062">
    <property type="entry name" value="Class_I_gatase-like"/>
</dbReference>
<keyword evidence="5" id="KW-0720">Serine protease</keyword>
<evidence type="ECO:0000313" key="8">
    <source>
        <dbReference type="EMBL" id="MBD7914346.1"/>
    </source>
</evidence>
<dbReference type="InterPro" id="IPR027461">
    <property type="entry name" value="Carboxypeptidase_A_C_sf"/>
</dbReference>
<dbReference type="Pfam" id="PF17676">
    <property type="entry name" value="Peptidase_S66C"/>
    <property type="match status" value="1"/>
</dbReference>
<comment type="caution">
    <text evidence="8">The sequence shown here is derived from an EMBL/GenBank/DDBJ whole genome shotgun (WGS) entry which is preliminary data.</text>
</comment>
<evidence type="ECO:0000259" key="6">
    <source>
        <dbReference type="Pfam" id="PF02016"/>
    </source>
</evidence>
<dbReference type="InterPro" id="IPR027478">
    <property type="entry name" value="LdcA_N"/>
</dbReference>
<dbReference type="Proteomes" id="UP000640335">
    <property type="component" value="Unassembled WGS sequence"/>
</dbReference>
<dbReference type="SUPFAM" id="SSF52317">
    <property type="entry name" value="Class I glutamine amidotransferase-like"/>
    <property type="match status" value="1"/>
</dbReference>
<keyword evidence="2" id="KW-0121">Carboxypeptidase</keyword>
<evidence type="ECO:0000256" key="5">
    <source>
        <dbReference type="ARBA" id="ARBA00022825"/>
    </source>
</evidence>
<dbReference type="InterPro" id="IPR003507">
    <property type="entry name" value="S66_fam"/>
</dbReference>
<dbReference type="PANTHER" id="PTHR30237:SF2">
    <property type="entry name" value="MUREIN TETRAPEPTIDE CARBOXYPEPTIDASE"/>
    <property type="match status" value="1"/>
</dbReference>
<evidence type="ECO:0000259" key="7">
    <source>
        <dbReference type="Pfam" id="PF17676"/>
    </source>
</evidence>
<dbReference type="RefSeq" id="WP_191748860.1">
    <property type="nucleotide sequence ID" value="NZ_JACSQZ010000009.1"/>
</dbReference>
<sequence length="308" mass="34895">MFKRKLKPLEKSATIGIVAPASPESPEIIDSKIEIFQNLGFKIKKGKHLYDKNGYLAGNDKDRAEDLNSMFLDKNIDAIVCLRGGYGSIRMVPYLDLKGIKNNPKPFFGYSDITLLLNYISNKCNFPTFHGPMITSNFYDLLTKEFFLKLLTHTKTKIIYNLNDICCNNYLIWNKKDFSGNIVGGNLSIICYTIGTPYEINFNNNILLIEDVDESPYAVDRMLSQLISCGKITKLSGIIIGYFTNCINKNNNITVEEILKEKLSPFNIPIIQGVKIGHDYPNITLPIGSKFKFSSKDDLLIQKDVIFK</sequence>
<comment type="similarity">
    <text evidence="1">Belongs to the peptidase S66 family.</text>
</comment>
<keyword evidence="4" id="KW-0378">Hydrolase</keyword>
<dbReference type="PANTHER" id="PTHR30237">
    <property type="entry name" value="MURAMOYLTETRAPEPTIDE CARBOXYPEPTIDASE"/>
    <property type="match status" value="1"/>
</dbReference>
<evidence type="ECO:0000256" key="2">
    <source>
        <dbReference type="ARBA" id="ARBA00022645"/>
    </source>
</evidence>
<protein>
    <submittedName>
        <fullName evidence="8">LD-carboxypeptidase</fullName>
    </submittedName>
</protein>
<evidence type="ECO:0000256" key="4">
    <source>
        <dbReference type="ARBA" id="ARBA00022801"/>
    </source>
</evidence>
<evidence type="ECO:0000256" key="1">
    <source>
        <dbReference type="ARBA" id="ARBA00010233"/>
    </source>
</evidence>
<name>A0ABR8Q1P8_9CLOT</name>
<keyword evidence="9" id="KW-1185">Reference proteome</keyword>
<accession>A0ABR8Q1P8</accession>
<organism evidence="8 9">
    <name type="scientific">Clostridium gallinarum</name>
    <dbReference type="NCBI Taxonomy" id="2762246"/>
    <lineage>
        <taxon>Bacteria</taxon>
        <taxon>Bacillati</taxon>
        <taxon>Bacillota</taxon>
        <taxon>Clostridia</taxon>
        <taxon>Eubacteriales</taxon>
        <taxon>Clostridiaceae</taxon>
        <taxon>Clostridium</taxon>
    </lineage>
</organism>
<dbReference type="InterPro" id="IPR040449">
    <property type="entry name" value="Peptidase_S66_N"/>
</dbReference>
<dbReference type="EMBL" id="JACSQZ010000009">
    <property type="protein sequence ID" value="MBD7914346.1"/>
    <property type="molecule type" value="Genomic_DNA"/>
</dbReference>
<keyword evidence="3" id="KW-0645">Protease</keyword>
<gene>
    <name evidence="8" type="ORF">H9660_04220</name>
</gene>
<dbReference type="CDD" id="cd07025">
    <property type="entry name" value="Peptidase_S66"/>
    <property type="match status" value="1"/>
</dbReference>
<dbReference type="PIRSF" id="PIRSF028757">
    <property type="entry name" value="LD-carboxypeptidase"/>
    <property type="match status" value="1"/>
</dbReference>
<dbReference type="SUPFAM" id="SSF141986">
    <property type="entry name" value="LD-carboxypeptidase A C-terminal domain-like"/>
    <property type="match status" value="1"/>
</dbReference>
<dbReference type="Gene3D" id="3.40.50.10740">
    <property type="entry name" value="Class I glutamine amidotransferase-like"/>
    <property type="match status" value="1"/>
</dbReference>
<feature type="domain" description="LD-carboxypeptidase N-terminal" evidence="6">
    <location>
        <begin position="15"/>
        <end position="131"/>
    </location>
</feature>
<dbReference type="Pfam" id="PF02016">
    <property type="entry name" value="Peptidase_S66"/>
    <property type="match status" value="1"/>
</dbReference>
<dbReference type="InterPro" id="IPR040921">
    <property type="entry name" value="Peptidase_S66C"/>
</dbReference>
<dbReference type="Gene3D" id="3.50.30.60">
    <property type="entry name" value="LD-carboxypeptidase A C-terminal domain-like"/>
    <property type="match status" value="1"/>
</dbReference>
<reference evidence="8 9" key="1">
    <citation type="submission" date="2020-08" db="EMBL/GenBank/DDBJ databases">
        <title>A Genomic Blueprint of the Chicken Gut Microbiome.</title>
        <authorList>
            <person name="Gilroy R."/>
            <person name="Ravi A."/>
            <person name="Getino M."/>
            <person name="Pursley I."/>
            <person name="Horton D.L."/>
            <person name="Alikhan N.-F."/>
            <person name="Baker D."/>
            <person name="Gharbi K."/>
            <person name="Hall N."/>
            <person name="Watson M."/>
            <person name="Adriaenssens E.M."/>
            <person name="Foster-Nyarko E."/>
            <person name="Jarju S."/>
            <person name="Secka A."/>
            <person name="Antonio M."/>
            <person name="Oren A."/>
            <person name="Chaudhuri R."/>
            <person name="La Ragione R.M."/>
            <person name="Hildebrand F."/>
            <person name="Pallen M.J."/>
        </authorList>
    </citation>
    <scope>NUCLEOTIDE SEQUENCE [LARGE SCALE GENOMIC DNA]</scope>
    <source>
        <strain evidence="8 9">Sa3CUN1</strain>
    </source>
</reference>